<dbReference type="Proteomes" id="UP001524499">
    <property type="component" value="Unassembled WGS sequence"/>
</dbReference>
<keyword evidence="3" id="KW-1185">Reference proteome</keyword>
<dbReference type="SUPFAM" id="SSF56801">
    <property type="entry name" value="Acetyl-CoA synthetase-like"/>
    <property type="match status" value="1"/>
</dbReference>
<feature type="domain" description="AMP-dependent synthetase/ligase" evidence="1">
    <location>
        <begin position="185"/>
        <end position="313"/>
    </location>
</feature>
<organism evidence="2 3">
    <name type="scientific">Methylomonas subterranea</name>
    <dbReference type="NCBI Taxonomy" id="2952225"/>
    <lineage>
        <taxon>Bacteria</taxon>
        <taxon>Pseudomonadati</taxon>
        <taxon>Pseudomonadota</taxon>
        <taxon>Gammaproteobacteria</taxon>
        <taxon>Methylococcales</taxon>
        <taxon>Methylococcaceae</taxon>
        <taxon>Methylomonas</taxon>
    </lineage>
</organism>
<comment type="caution">
    <text evidence="2">The sequence shown here is derived from an EMBL/GenBank/DDBJ whole genome shotgun (WGS) entry which is preliminary data.</text>
</comment>
<dbReference type="Gene3D" id="3.40.50.12780">
    <property type="entry name" value="N-terminal domain of ligase-like"/>
    <property type="match status" value="1"/>
</dbReference>
<name>A0ABT1TBF6_9GAMM</name>
<evidence type="ECO:0000259" key="1">
    <source>
        <dbReference type="Pfam" id="PF00501"/>
    </source>
</evidence>
<dbReference type="PANTHER" id="PTHR36932:SF1">
    <property type="entry name" value="CAPSULAR POLYSACCHARIDE BIOSYNTHESIS PROTEIN"/>
    <property type="match status" value="1"/>
</dbReference>
<gene>
    <name evidence="2" type="ORF">NP590_00870</name>
</gene>
<accession>A0ABT1TBF6</accession>
<sequence>MISDIYTSFCSTILFPLHEALKKHTTVKVRQDMEHSQWLAPEQIRQLQLTRLKAFLIDVDRHVPYYRQLFASRGFDPQELSDLRQLAELPLLDKATIRANSEALKADDANGLSRFNTGGSSGEPLIFFIGNKRVSHDVAAKWRATRWWDVDIGDPEAVIWGSPIELGSQDKIRLLRDKFFRTHLMPAFEMSAEKLDGFIGDIQRIRPKMLFGYPSALAHIAEHAEKNGVVLSELGIKVAFVTSERLYEHQRAKIQGVFGCPVANGYGGRDAGFIAHQCPRGGMHITAEDIIVEIVDNDGKVLPVGELGEIVVTHLATRDFPFIRYRTGDMGILSAETCDCGRGLPLLAEVQGRTTDFVVAQDGTVLHGLALIYVLRDLDGVDAFKITQESLDKTSVQIVRTSAYQQASAEEKIIAVFKARLGQAVNINIEYPEFIAKEKSGKFRYVISHVKQ</sequence>
<dbReference type="RefSeq" id="WP_256600247.1">
    <property type="nucleotide sequence ID" value="NZ_JANIBJ010000001.1"/>
</dbReference>
<proteinExistence type="predicted"/>
<evidence type="ECO:0000313" key="3">
    <source>
        <dbReference type="Proteomes" id="UP001524499"/>
    </source>
</evidence>
<dbReference type="EMBL" id="JANIBJ010000001">
    <property type="protein sequence ID" value="MCQ8102639.1"/>
    <property type="molecule type" value="Genomic_DNA"/>
</dbReference>
<evidence type="ECO:0000313" key="2">
    <source>
        <dbReference type="EMBL" id="MCQ8102639.1"/>
    </source>
</evidence>
<reference evidence="2 3" key="1">
    <citation type="submission" date="2022-07" db="EMBL/GenBank/DDBJ databases">
        <title>Methylomonas rivi sp. nov., Methylomonas rosea sp. nov., Methylomonas aureus sp. nov. and Methylomonas subterranea sp. nov., four novel methanotrophs isolated from a freshwater creek and the deep terrestrial subsurface.</title>
        <authorList>
            <person name="Abin C."/>
            <person name="Sankaranarayanan K."/>
            <person name="Garner C."/>
            <person name="Sindelar R."/>
            <person name="Kotary K."/>
            <person name="Garner R."/>
            <person name="Barclay S."/>
            <person name="Lawson P."/>
            <person name="Krumholz L."/>
        </authorList>
    </citation>
    <scope>NUCLEOTIDE SEQUENCE [LARGE SCALE GENOMIC DNA]</scope>
    <source>
        <strain evidence="2 3">SURF-2</strain>
    </source>
</reference>
<dbReference type="InterPro" id="IPR042099">
    <property type="entry name" value="ANL_N_sf"/>
</dbReference>
<dbReference type="Pfam" id="PF00501">
    <property type="entry name" value="AMP-binding"/>
    <property type="match status" value="1"/>
</dbReference>
<dbReference type="InterPro" id="IPR000873">
    <property type="entry name" value="AMP-dep_synth/lig_dom"/>
</dbReference>
<protein>
    <submittedName>
        <fullName evidence="2">AMP-binding protein</fullName>
    </submittedName>
</protein>
<dbReference type="PANTHER" id="PTHR36932">
    <property type="entry name" value="CAPSULAR POLYSACCHARIDE BIOSYNTHESIS PROTEIN"/>
    <property type="match status" value="1"/>
</dbReference>
<dbReference type="InterPro" id="IPR053158">
    <property type="entry name" value="CapK_Type1_Caps_Biosynth"/>
</dbReference>